<evidence type="ECO:0000256" key="1">
    <source>
        <dbReference type="ARBA" id="ARBA00003195"/>
    </source>
</evidence>
<evidence type="ECO:0000256" key="6">
    <source>
        <dbReference type="ARBA" id="ARBA00013482"/>
    </source>
</evidence>
<evidence type="ECO:0000256" key="13">
    <source>
        <dbReference type="ARBA" id="ARBA00023157"/>
    </source>
</evidence>
<comment type="subunit">
    <text evidence="5">Mammalian complex I is composed of 45 different subunits. This is a component of the iron-sulfur (IP) fragment of the enzyme.</text>
</comment>
<evidence type="ECO:0000256" key="10">
    <source>
        <dbReference type="ARBA" id="ARBA00022982"/>
    </source>
</evidence>
<keyword evidence="12" id="KW-0472">Membrane</keyword>
<proteinExistence type="inferred from homology"/>
<dbReference type="InterPro" id="IPR019342">
    <property type="entry name" value="NADH_UbQ_OxRdtase_FeS-su5"/>
</dbReference>
<reference evidence="18 19" key="1">
    <citation type="journal article" date="2020" name="ISME J.">
        <title>Uncovering the hidden diversity of litter-decomposition mechanisms in mushroom-forming fungi.</title>
        <authorList>
            <person name="Floudas D."/>
            <person name="Bentzer J."/>
            <person name="Ahren D."/>
            <person name="Johansson T."/>
            <person name="Persson P."/>
            <person name="Tunlid A."/>
        </authorList>
    </citation>
    <scope>NUCLEOTIDE SEQUENCE [LARGE SCALE GENOMIC DNA]</scope>
    <source>
        <strain evidence="18 19">CBS 175.51</strain>
    </source>
</reference>
<evidence type="ECO:0000313" key="19">
    <source>
        <dbReference type="Proteomes" id="UP000541558"/>
    </source>
</evidence>
<name>A0A8H5BVL2_9AGAR</name>
<dbReference type="PANTHER" id="PTHR15224">
    <property type="entry name" value="NADH DEHYDROGENASE [UBIQUINONE] IRON-SULFUR PROTEIN 5"/>
    <property type="match status" value="1"/>
</dbReference>
<evidence type="ECO:0000256" key="3">
    <source>
        <dbReference type="ARBA" id="ARBA00004637"/>
    </source>
</evidence>
<protein>
    <recommendedName>
        <fullName evidence="6">NADH dehydrogenase [ubiquinone] iron-sulfur protein 5</fullName>
    </recommendedName>
    <alternativeName>
        <fullName evidence="14">Complex I-15 kDa</fullName>
    </alternativeName>
    <alternativeName>
        <fullName evidence="15">NADH-ubiquinone oxidoreductase 15 kDa subunit</fullName>
    </alternativeName>
</protein>
<evidence type="ECO:0000256" key="9">
    <source>
        <dbReference type="ARBA" id="ARBA00022792"/>
    </source>
</evidence>
<dbReference type="PANTHER" id="PTHR15224:SF1">
    <property type="entry name" value="NADH DEHYDROGENASE [UBIQUINONE] IRON-SULFUR PROTEIN 5"/>
    <property type="match status" value="1"/>
</dbReference>
<comment type="caution">
    <text evidence="18">The sequence shown here is derived from an EMBL/GenBank/DDBJ whole genome shotgun (WGS) entry which is preliminary data.</text>
</comment>
<evidence type="ECO:0000256" key="15">
    <source>
        <dbReference type="ARBA" id="ARBA00032739"/>
    </source>
</evidence>
<dbReference type="Proteomes" id="UP000541558">
    <property type="component" value="Unassembled WGS sequence"/>
</dbReference>
<dbReference type="CDD" id="cd24141">
    <property type="entry name" value="NDUFS5-like"/>
    <property type="match status" value="1"/>
</dbReference>
<gene>
    <name evidence="18" type="ORF">D9611_010472</name>
</gene>
<evidence type="ECO:0000256" key="17">
    <source>
        <dbReference type="SAM" id="Coils"/>
    </source>
</evidence>
<dbReference type="OrthoDB" id="9992197at2759"/>
<accession>A0A8H5BVL2</accession>
<keyword evidence="13 16" id="KW-1015">Disulfide bond</keyword>
<feature type="disulfide bond" evidence="16">
    <location>
        <begin position="13"/>
        <end position="43"/>
    </location>
</feature>
<evidence type="ECO:0000256" key="2">
    <source>
        <dbReference type="ARBA" id="ARBA00004569"/>
    </source>
</evidence>
<feature type="disulfide bond" evidence="16">
    <location>
        <begin position="23"/>
        <end position="33"/>
    </location>
</feature>
<sequence>MSGFGFSGGLPRCFAYWQEFQKCYAKSDKPSECTPQSNDYTECLHHPREIARAAAIQAELNRKIEKAVKEHQKASESKADSVSIGVGLIKREGSEESSSK</sequence>
<comment type="subcellular location">
    <subcellularLocation>
        <location evidence="3">Mitochondrion inner membrane</location>
        <topology evidence="3">Peripheral membrane protein</topology>
    </subcellularLocation>
    <subcellularLocation>
        <location evidence="2">Mitochondrion intermembrane space</location>
    </subcellularLocation>
</comment>
<dbReference type="GO" id="GO:0005743">
    <property type="term" value="C:mitochondrial inner membrane"/>
    <property type="evidence" value="ECO:0007669"/>
    <property type="project" value="UniProtKB-SubCell"/>
</dbReference>
<keyword evidence="10" id="KW-0249">Electron transport</keyword>
<evidence type="ECO:0000313" key="18">
    <source>
        <dbReference type="EMBL" id="KAF5330036.1"/>
    </source>
</evidence>
<keyword evidence="17" id="KW-0175">Coiled coil</keyword>
<dbReference type="GO" id="GO:0032981">
    <property type="term" value="P:mitochondrial respiratory chain complex I assembly"/>
    <property type="evidence" value="ECO:0007669"/>
    <property type="project" value="TreeGrafter"/>
</dbReference>
<evidence type="ECO:0000256" key="8">
    <source>
        <dbReference type="ARBA" id="ARBA00022660"/>
    </source>
</evidence>
<feature type="coiled-coil region" evidence="17">
    <location>
        <begin position="50"/>
        <end position="77"/>
    </location>
</feature>
<evidence type="ECO:0000256" key="14">
    <source>
        <dbReference type="ARBA" id="ARBA00031222"/>
    </source>
</evidence>
<evidence type="ECO:0000256" key="16">
    <source>
        <dbReference type="PIRSR" id="PIRSR619342-50"/>
    </source>
</evidence>
<dbReference type="GO" id="GO:0005758">
    <property type="term" value="C:mitochondrial intermembrane space"/>
    <property type="evidence" value="ECO:0007669"/>
    <property type="project" value="UniProtKB-SubCell"/>
</dbReference>
<keyword evidence="8" id="KW-0679">Respiratory chain</keyword>
<evidence type="ECO:0000256" key="11">
    <source>
        <dbReference type="ARBA" id="ARBA00023128"/>
    </source>
</evidence>
<keyword evidence="19" id="KW-1185">Reference proteome</keyword>
<organism evidence="18 19">
    <name type="scientific">Ephemerocybe angulata</name>
    <dbReference type="NCBI Taxonomy" id="980116"/>
    <lineage>
        <taxon>Eukaryota</taxon>
        <taxon>Fungi</taxon>
        <taxon>Dikarya</taxon>
        <taxon>Basidiomycota</taxon>
        <taxon>Agaricomycotina</taxon>
        <taxon>Agaricomycetes</taxon>
        <taxon>Agaricomycetidae</taxon>
        <taxon>Agaricales</taxon>
        <taxon>Agaricineae</taxon>
        <taxon>Psathyrellaceae</taxon>
        <taxon>Ephemerocybe</taxon>
    </lineage>
</organism>
<evidence type="ECO:0000256" key="12">
    <source>
        <dbReference type="ARBA" id="ARBA00023136"/>
    </source>
</evidence>
<dbReference type="AlphaFoldDB" id="A0A8H5BVL2"/>
<comment type="function">
    <text evidence="1">Accessory subunit of the mitochondrial membrane respiratory chain NADH dehydrogenase (Complex I), that is believed not to be involved in catalysis. Complex I functions in the transfer of electrons from NADH to the respiratory chain. The immediate electron acceptor for the enzyme is believed to be ubiquinone.</text>
</comment>
<comment type="similarity">
    <text evidence="4">Belongs to the complex I NDUFS5 subunit family.</text>
</comment>
<evidence type="ECO:0000256" key="7">
    <source>
        <dbReference type="ARBA" id="ARBA00022448"/>
    </source>
</evidence>
<evidence type="ECO:0000256" key="5">
    <source>
        <dbReference type="ARBA" id="ARBA00011261"/>
    </source>
</evidence>
<evidence type="ECO:0000256" key="4">
    <source>
        <dbReference type="ARBA" id="ARBA00007372"/>
    </source>
</evidence>
<keyword evidence="11" id="KW-0496">Mitochondrion</keyword>
<dbReference type="EMBL" id="JAACJK010000117">
    <property type="protein sequence ID" value="KAF5330036.1"/>
    <property type="molecule type" value="Genomic_DNA"/>
</dbReference>
<keyword evidence="9" id="KW-0999">Mitochondrion inner membrane</keyword>
<keyword evidence="7" id="KW-0813">Transport</keyword>